<reference evidence="1" key="1">
    <citation type="journal article" date="2021" name="Proc. Natl. Acad. Sci. U.S.A.">
        <title>A Catalog of Tens of Thousands of Viruses from Human Metagenomes Reveals Hidden Associations with Chronic Diseases.</title>
        <authorList>
            <person name="Tisza M.J."/>
            <person name="Buck C.B."/>
        </authorList>
    </citation>
    <scope>NUCLEOTIDE SEQUENCE</scope>
    <source>
        <strain evidence="1">CtHG14</strain>
    </source>
</reference>
<sequence>MKISTKEITDECQHCGDILVCQLCREGHGINRERINVTQMVTCQIEHKNRRLSNENHFTV</sequence>
<evidence type="ECO:0000313" key="1">
    <source>
        <dbReference type="EMBL" id="DAE31286.1"/>
    </source>
</evidence>
<organism evidence="1">
    <name type="scientific">virus sp. ctHG14</name>
    <dbReference type="NCBI Taxonomy" id="2827626"/>
    <lineage>
        <taxon>Viruses</taxon>
    </lineage>
</organism>
<accession>A0A8S5RIR5</accession>
<dbReference type="EMBL" id="BK059106">
    <property type="protein sequence ID" value="DAE31286.1"/>
    <property type="molecule type" value="Genomic_DNA"/>
</dbReference>
<protein>
    <submittedName>
        <fullName evidence="1">Uncharacterized protein</fullName>
    </submittedName>
</protein>
<proteinExistence type="predicted"/>
<name>A0A8S5RIR5_9VIRU</name>